<dbReference type="EMBL" id="MASU01000027">
    <property type="protein sequence ID" value="PXY17477.1"/>
    <property type="molecule type" value="Genomic_DNA"/>
</dbReference>
<keyword evidence="4" id="KW-1185">Reference proteome</keyword>
<evidence type="ECO:0000256" key="1">
    <source>
        <dbReference type="SAM" id="MobiDB-lite"/>
    </source>
</evidence>
<keyword evidence="2" id="KW-0812">Transmembrane</keyword>
<gene>
    <name evidence="3" type="ORF">BA062_37460</name>
</gene>
<keyword evidence="2" id="KW-0472">Membrane</keyword>
<accession>A0A318LLX1</accession>
<feature type="transmembrane region" description="Helical" evidence="2">
    <location>
        <begin position="45"/>
        <end position="66"/>
    </location>
</feature>
<proteinExistence type="predicted"/>
<evidence type="ECO:0000313" key="4">
    <source>
        <dbReference type="Proteomes" id="UP000247892"/>
    </source>
</evidence>
<dbReference type="Proteomes" id="UP000247892">
    <property type="component" value="Unassembled WGS sequence"/>
</dbReference>
<sequence>MSARGGAFWSLIGAGLLLRTTALIGSCAAITAVLHTLLTGAAGRLVATWYLVLPALALIALNLAALRREIKLSGPRCGRIDGSGSQRSRYPRGYGHSSDDRDWSRAWSGCWTIVPSRLHTGCGDRAS</sequence>
<comment type="caution">
    <text evidence="3">The sequence shown here is derived from an EMBL/GenBank/DDBJ whole genome shotgun (WGS) entry which is preliminary data.</text>
</comment>
<dbReference type="AlphaFoldDB" id="A0A318LLX1"/>
<evidence type="ECO:0000313" key="3">
    <source>
        <dbReference type="EMBL" id="PXY17477.1"/>
    </source>
</evidence>
<protein>
    <submittedName>
        <fullName evidence="3">Uncharacterized protein</fullName>
    </submittedName>
</protein>
<organism evidence="3 4">
    <name type="scientific">Prauserella flavalba</name>
    <dbReference type="NCBI Taxonomy" id="1477506"/>
    <lineage>
        <taxon>Bacteria</taxon>
        <taxon>Bacillati</taxon>
        <taxon>Actinomycetota</taxon>
        <taxon>Actinomycetes</taxon>
        <taxon>Pseudonocardiales</taxon>
        <taxon>Pseudonocardiaceae</taxon>
        <taxon>Prauserella</taxon>
    </lineage>
</organism>
<evidence type="ECO:0000256" key="2">
    <source>
        <dbReference type="SAM" id="Phobius"/>
    </source>
</evidence>
<reference evidence="3 4" key="1">
    <citation type="submission" date="2016-07" db="EMBL/GenBank/DDBJ databases">
        <title>Draft genome sequence of Prauserella sp. YIM 121212, isolated from alkaline soil.</title>
        <authorList>
            <person name="Ruckert C."/>
            <person name="Albersmeier A."/>
            <person name="Jiang C.-L."/>
            <person name="Jiang Y."/>
            <person name="Kalinowski J."/>
            <person name="Schneider O."/>
            <person name="Winkler A."/>
            <person name="Zotchev S.B."/>
        </authorList>
    </citation>
    <scope>NUCLEOTIDE SEQUENCE [LARGE SCALE GENOMIC DNA]</scope>
    <source>
        <strain evidence="3 4">YIM 121212</strain>
    </source>
</reference>
<feature type="region of interest" description="Disordered" evidence="1">
    <location>
        <begin position="79"/>
        <end position="101"/>
    </location>
</feature>
<keyword evidence="2" id="KW-1133">Transmembrane helix</keyword>
<name>A0A318LLX1_9PSEU</name>